<keyword evidence="5" id="KW-0547">Nucleotide-binding</keyword>
<evidence type="ECO:0000313" key="15">
    <source>
        <dbReference type="EMBL" id="SUN59720.1"/>
    </source>
</evidence>
<evidence type="ECO:0000256" key="3">
    <source>
        <dbReference type="ARBA" id="ARBA00022679"/>
    </source>
</evidence>
<evidence type="ECO:0000256" key="12">
    <source>
        <dbReference type="ARBA" id="ARBA00042531"/>
    </source>
</evidence>
<comment type="similarity">
    <text evidence="1">Belongs to the ThiD family.</text>
</comment>
<dbReference type="Proteomes" id="UP000254924">
    <property type="component" value="Unassembled WGS sequence"/>
</dbReference>
<dbReference type="NCBIfam" id="NF009078">
    <property type="entry name" value="PRK12413.1"/>
    <property type="match status" value="1"/>
</dbReference>
<sequence length="251" mass="27108">MSSHILAISGNDIFSGGGLHADLTTFAANKLHGFLAVSCLTALTSNGFEVIPIDATVVKQQLDSLVDVDFAAIKLGLLPNVEVAEQALHFVQNHKDTPVVLDPVLVCKEKHDLEVSSLRDELVKFFPYVTIITPNLVEAQLLAQMEIKTLDDMKAAAKKLHDLGAGYVVIKGGSRFDDKEAIDLFYDGDDFTFLRASILGGNNIGAGCTFASSIASKIAKSEPVEEAVRQSKDFVRDAISHADDYGVNQLF</sequence>
<evidence type="ECO:0000256" key="6">
    <source>
        <dbReference type="ARBA" id="ARBA00022777"/>
    </source>
</evidence>
<evidence type="ECO:0000256" key="8">
    <source>
        <dbReference type="ARBA" id="ARBA00022842"/>
    </source>
</evidence>
<keyword evidence="3 15" id="KW-0808">Transferase</keyword>
<dbReference type="InterPro" id="IPR029056">
    <property type="entry name" value="Ribokinase-like"/>
</dbReference>
<evidence type="ECO:0000256" key="1">
    <source>
        <dbReference type="ARBA" id="ARBA00009879"/>
    </source>
</evidence>
<evidence type="ECO:0000256" key="11">
    <source>
        <dbReference type="ARBA" id="ARBA00042396"/>
    </source>
</evidence>
<reference evidence="15 16" key="1">
    <citation type="submission" date="2018-06" db="EMBL/GenBank/DDBJ databases">
        <authorList>
            <consortium name="Pathogen Informatics"/>
            <person name="Doyle S."/>
        </authorList>
    </citation>
    <scope>NUCLEOTIDE SEQUENCE [LARGE SCALE GENOMIC DNA]</scope>
    <source>
        <strain evidence="15 16">NCTC12224</strain>
    </source>
</reference>
<dbReference type="GO" id="GO:0005829">
    <property type="term" value="C:cytosol"/>
    <property type="evidence" value="ECO:0007669"/>
    <property type="project" value="TreeGrafter"/>
</dbReference>
<evidence type="ECO:0000256" key="7">
    <source>
        <dbReference type="ARBA" id="ARBA00022840"/>
    </source>
</evidence>
<dbReference type="EC" id="2.7.1.35" evidence="2"/>
<dbReference type="GO" id="GO:0008902">
    <property type="term" value="F:hydroxymethylpyrimidine kinase activity"/>
    <property type="evidence" value="ECO:0007669"/>
    <property type="project" value="TreeGrafter"/>
</dbReference>
<dbReference type="GO" id="GO:0008972">
    <property type="term" value="F:phosphomethylpyrimidine kinase activity"/>
    <property type="evidence" value="ECO:0007669"/>
    <property type="project" value="InterPro"/>
</dbReference>
<keyword evidence="16" id="KW-1185">Reference proteome</keyword>
<dbReference type="CDD" id="cd01169">
    <property type="entry name" value="HMPP_kinase"/>
    <property type="match status" value="1"/>
</dbReference>
<dbReference type="GO" id="GO:0008478">
    <property type="term" value="F:pyridoxal kinase activity"/>
    <property type="evidence" value="ECO:0007669"/>
    <property type="project" value="UniProtKB-EC"/>
</dbReference>
<evidence type="ECO:0000256" key="9">
    <source>
        <dbReference type="ARBA" id="ARBA00042307"/>
    </source>
</evidence>
<dbReference type="PANTHER" id="PTHR20858">
    <property type="entry name" value="PHOSPHOMETHYLPYRIMIDINE KINASE"/>
    <property type="match status" value="1"/>
</dbReference>
<evidence type="ECO:0000256" key="2">
    <source>
        <dbReference type="ARBA" id="ARBA00012104"/>
    </source>
</evidence>
<dbReference type="InterPro" id="IPR013749">
    <property type="entry name" value="PM/HMP-P_kinase-1"/>
</dbReference>
<dbReference type="InterPro" id="IPR004399">
    <property type="entry name" value="HMP/HMP-P_kinase_dom"/>
</dbReference>
<keyword evidence="8" id="KW-0460">Magnesium</keyword>
<dbReference type="GO" id="GO:0005524">
    <property type="term" value="F:ATP binding"/>
    <property type="evidence" value="ECO:0007669"/>
    <property type="project" value="UniProtKB-KW"/>
</dbReference>
<keyword evidence="6 15" id="KW-0418">Kinase</keyword>
<protein>
    <recommendedName>
        <fullName evidence="2">pyridoxal kinase</fullName>
        <ecNumber evidence="2">2.7.1.35</ecNumber>
    </recommendedName>
    <alternativeName>
        <fullName evidence="10">PN/PL/PM kinase</fullName>
    </alternativeName>
    <alternativeName>
        <fullName evidence="11">Pyridoxal kinase</fullName>
    </alternativeName>
    <alternativeName>
        <fullName evidence="9">Pyridoxamine kinase</fullName>
    </alternativeName>
    <alternativeName>
        <fullName evidence="12">Vitamin B6 kinase</fullName>
    </alternativeName>
</protein>
<comment type="catalytic activity">
    <reaction evidence="13">
        <text>pyridoxal + ATP = pyridoxal 5'-phosphate + ADP + H(+)</text>
        <dbReference type="Rhea" id="RHEA:10224"/>
        <dbReference type="ChEBI" id="CHEBI:15378"/>
        <dbReference type="ChEBI" id="CHEBI:17310"/>
        <dbReference type="ChEBI" id="CHEBI:30616"/>
        <dbReference type="ChEBI" id="CHEBI:456216"/>
        <dbReference type="ChEBI" id="CHEBI:597326"/>
        <dbReference type="EC" id="2.7.1.35"/>
    </reaction>
</comment>
<dbReference type="GO" id="GO:0046872">
    <property type="term" value="F:metal ion binding"/>
    <property type="evidence" value="ECO:0007669"/>
    <property type="project" value="UniProtKB-KW"/>
</dbReference>
<name>A0A380K4X6_9STRE</name>
<dbReference type="AlphaFoldDB" id="A0A380K4X6"/>
<evidence type="ECO:0000259" key="14">
    <source>
        <dbReference type="Pfam" id="PF08543"/>
    </source>
</evidence>
<keyword evidence="7" id="KW-0067">ATP-binding</keyword>
<evidence type="ECO:0000256" key="4">
    <source>
        <dbReference type="ARBA" id="ARBA00022723"/>
    </source>
</evidence>
<feature type="domain" description="Pyridoxamine kinase/Phosphomethylpyrimidine kinase" evidence="14">
    <location>
        <begin position="12"/>
        <end position="246"/>
    </location>
</feature>
<dbReference type="PANTHER" id="PTHR20858:SF19">
    <property type="entry name" value="PYRIDOXINE KINASE"/>
    <property type="match status" value="1"/>
</dbReference>
<dbReference type="Gene3D" id="3.40.1190.20">
    <property type="match status" value="1"/>
</dbReference>
<accession>A0A380K4X6</accession>
<dbReference type="Pfam" id="PF08543">
    <property type="entry name" value="Phos_pyr_kin"/>
    <property type="match status" value="1"/>
</dbReference>
<evidence type="ECO:0000256" key="10">
    <source>
        <dbReference type="ARBA" id="ARBA00042348"/>
    </source>
</evidence>
<organism evidence="15 16">
    <name type="scientific">Streptococcus hyointestinalis</name>
    <dbReference type="NCBI Taxonomy" id="1337"/>
    <lineage>
        <taxon>Bacteria</taxon>
        <taxon>Bacillati</taxon>
        <taxon>Bacillota</taxon>
        <taxon>Bacilli</taxon>
        <taxon>Lactobacillales</taxon>
        <taxon>Streptococcaceae</taxon>
        <taxon>Streptococcus</taxon>
    </lineage>
</organism>
<evidence type="ECO:0000256" key="13">
    <source>
        <dbReference type="ARBA" id="ARBA00049293"/>
    </source>
</evidence>
<dbReference type="GO" id="GO:0009228">
    <property type="term" value="P:thiamine biosynthetic process"/>
    <property type="evidence" value="ECO:0007669"/>
    <property type="project" value="InterPro"/>
</dbReference>
<evidence type="ECO:0000256" key="5">
    <source>
        <dbReference type="ARBA" id="ARBA00022741"/>
    </source>
</evidence>
<dbReference type="EMBL" id="UHFN01000007">
    <property type="protein sequence ID" value="SUN59720.1"/>
    <property type="molecule type" value="Genomic_DNA"/>
</dbReference>
<proteinExistence type="inferred from homology"/>
<dbReference type="SUPFAM" id="SSF53613">
    <property type="entry name" value="Ribokinase-like"/>
    <property type="match status" value="1"/>
</dbReference>
<gene>
    <name evidence="15" type="primary">pdxK1</name>
    <name evidence="15" type="ORF">NCTC12224_00538</name>
</gene>
<evidence type="ECO:0000313" key="16">
    <source>
        <dbReference type="Proteomes" id="UP000254924"/>
    </source>
</evidence>
<keyword evidence="4" id="KW-0479">Metal-binding</keyword>